<sequence length="128" mass="14180">MPTKTFTLATLVVVAFLTAATTLPSLIAQETADESKPSVRLPAYYGDVITADQRKKIYAIQRGYAPKIEQLEAEIKKLEEAMEAEMEGVLTQPQIDRIKELIEEEKIRREKNEAAKRAAEKAAADSGS</sequence>
<keyword evidence="2" id="KW-0732">Signal</keyword>
<reference evidence="3 4" key="1">
    <citation type="submission" date="2018-02" db="EMBL/GenBank/DDBJ databases">
        <title>Comparative genomes isolates from brazilian mangrove.</title>
        <authorList>
            <person name="Araujo J.E."/>
            <person name="Taketani R.G."/>
            <person name="Silva M.C.P."/>
            <person name="Loureco M.V."/>
            <person name="Andreote F.D."/>
        </authorList>
    </citation>
    <scope>NUCLEOTIDE SEQUENCE [LARGE SCALE GENOMIC DNA]</scope>
    <source>
        <strain evidence="3 4">Nap-Phe MGV</strain>
    </source>
</reference>
<keyword evidence="1" id="KW-0175">Coiled coil</keyword>
<dbReference type="RefSeq" id="WP_105333664.1">
    <property type="nucleotide sequence ID" value="NZ_PUHZ01000003.1"/>
</dbReference>
<evidence type="ECO:0000313" key="4">
    <source>
        <dbReference type="Proteomes" id="UP000237819"/>
    </source>
</evidence>
<proteinExistence type="predicted"/>
<feature type="chain" id="PRO_5015776818" evidence="2">
    <location>
        <begin position="29"/>
        <end position="128"/>
    </location>
</feature>
<dbReference type="AlphaFoldDB" id="A0A2S8GTQ6"/>
<feature type="signal peptide" evidence="2">
    <location>
        <begin position="1"/>
        <end position="28"/>
    </location>
</feature>
<dbReference type="Proteomes" id="UP000237819">
    <property type="component" value="Unassembled WGS sequence"/>
</dbReference>
<accession>A0A2S8GTQ6</accession>
<name>A0A2S8GTQ6_9BACT</name>
<feature type="coiled-coil region" evidence="1">
    <location>
        <begin position="68"/>
        <end position="122"/>
    </location>
</feature>
<evidence type="ECO:0000313" key="3">
    <source>
        <dbReference type="EMBL" id="PQO47792.1"/>
    </source>
</evidence>
<dbReference type="EMBL" id="PUHZ01000003">
    <property type="protein sequence ID" value="PQO47792.1"/>
    <property type="molecule type" value="Genomic_DNA"/>
</dbReference>
<protein>
    <submittedName>
        <fullName evidence="3">Uncharacterized protein</fullName>
    </submittedName>
</protein>
<evidence type="ECO:0000256" key="2">
    <source>
        <dbReference type="SAM" id="SignalP"/>
    </source>
</evidence>
<comment type="caution">
    <text evidence="3">The sequence shown here is derived from an EMBL/GenBank/DDBJ whole genome shotgun (WGS) entry which is preliminary data.</text>
</comment>
<evidence type="ECO:0000256" key="1">
    <source>
        <dbReference type="SAM" id="Coils"/>
    </source>
</evidence>
<dbReference type="OrthoDB" id="291101at2"/>
<organism evidence="3 4">
    <name type="scientific">Blastopirellula marina</name>
    <dbReference type="NCBI Taxonomy" id="124"/>
    <lineage>
        <taxon>Bacteria</taxon>
        <taxon>Pseudomonadati</taxon>
        <taxon>Planctomycetota</taxon>
        <taxon>Planctomycetia</taxon>
        <taxon>Pirellulales</taxon>
        <taxon>Pirellulaceae</taxon>
        <taxon>Blastopirellula</taxon>
    </lineage>
</organism>
<gene>
    <name evidence="3" type="ORF">C5Y93_01750</name>
</gene>